<proteinExistence type="predicted"/>
<gene>
    <name evidence="1" type="ORF">JHL16_29665</name>
</gene>
<dbReference type="EMBL" id="JAENHL010000008">
    <property type="protein sequence ID" value="MBK1870569.1"/>
    <property type="molecule type" value="Genomic_DNA"/>
</dbReference>
<dbReference type="Proteomes" id="UP000616151">
    <property type="component" value="Unassembled WGS sequence"/>
</dbReference>
<name>A0ACC5RD00_9HYPH</name>
<comment type="caution">
    <text evidence="1">The sequence shown here is derived from an EMBL/GenBank/DDBJ whole genome shotgun (WGS) entry which is preliminary data.</text>
</comment>
<reference evidence="1" key="1">
    <citation type="submission" date="2021-01" db="EMBL/GenBank/DDBJ databases">
        <authorList>
            <person name="Sun Q."/>
        </authorList>
    </citation>
    <scope>NUCLEOTIDE SEQUENCE</scope>
    <source>
        <strain evidence="1">YIM B02566</strain>
    </source>
</reference>
<evidence type="ECO:0000313" key="2">
    <source>
        <dbReference type="Proteomes" id="UP000616151"/>
    </source>
</evidence>
<accession>A0ACC5RD00</accession>
<protein>
    <submittedName>
        <fullName evidence="1">PqqD family protein</fullName>
    </submittedName>
</protein>
<organism evidence="1 2">
    <name type="scientific">Taklimakanibacter albus</name>
    <dbReference type="NCBI Taxonomy" id="2800327"/>
    <lineage>
        <taxon>Bacteria</taxon>
        <taxon>Pseudomonadati</taxon>
        <taxon>Pseudomonadota</taxon>
        <taxon>Alphaproteobacteria</taxon>
        <taxon>Hyphomicrobiales</taxon>
        <taxon>Aestuariivirgaceae</taxon>
        <taxon>Taklimakanibacter</taxon>
    </lineage>
</organism>
<keyword evidence="2" id="KW-1185">Reference proteome</keyword>
<sequence length="91" mass="9722">MTKADPFYRRIEGLVRNEIEGGYFVSDVARGKVHFLNPTAAAVFELCDGAHDADAIASVLTAAFGLAAHPTSDVETCLASLRDEGLIEAVR</sequence>
<evidence type="ECO:0000313" key="1">
    <source>
        <dbReference type="EMBL" id="MBK1870569.1"/>
    </source>
</evidence>